<dbReference type="PANTHER" id="PTHR46383">
    <property type="entry name" value="ASPARTATE AMINOTRANSFERASE"/>
    <property type="match status" value="1"/>
</dbReference>
<protein>
    <submittedName>
        <fullName evidence="7">Aminotransferase class I/II-fold pyridoxal phosphate-dependent enzyme</fullName>
    </submittedName>
</protein>
<evidence type="ECO:0000313" key="8">
    <source>
        <dbReference type="Proteomes" id="UP001589608"/>
    </source>
</evidence>
<sequence length="402" mass="43058">MTAGSPSTLTDQELEAARRATFDLGPGYPQIALPDYLRSVYLDRALDETALANPPDWSASRQAASDAGLEAALRSMLRLPPGSYSSLSAAFSGSVALDRALVAALAMSGDHGRRPMIGVVTTTPSIDIMPLFLGERSQVFTRYAQGRDGGLGALDCDAVLRRIAEVRATRNAGLVVLLTSPENPTGAVWPPEDLKAIGDACFEAGGTLIMDHTFVTAGVHRRDDVGCAWEVFGAGQDWIAIWDTGKTLGLNGDKLGFLVSGSQRATAAVRRSVSVMQYDVSRRNKVLFTELFRRAVQMDYTGYLNGVCRRNLAVAEELAAPTGVRLRRPAAGSLLLLELPPGSGGDESTRRRLLRSGIGVVDGSVFFHAGRRPHNLLRVALARDADYFTDGFSLLLEHVTGG</sequence>
<evidence type="ECO:0000256" key="3">
    <source>
        <dbReference type="ARBA" id="ARBA00022576"/>
    </source>
</evidence>
<gene>
    <name evidence="7" type="ORF">ACFFTR_20755</name>
</gene>
<dbReference type="EMBL" id="JBHMCA010000042">
    <property type="protein sequence ID" value="MFB9445514.1"/>
    <property type="molecule type" value="Genomic_DNA"/>
</dbReference>
<comment type="cofactor">
    <cofactor evidence="1">
        <name>pyridoxal 5'-phosphate</name>
        <dbReference type="ChEBI" id="CHEBI:597326"/>
    </cofactor>
</comment>
<dbReference type="InterPro" id="IPR015421">
    <property type="entry name" value="PyrdxlP-dep_Trfase_major"/>
</dbReference>
<keyword evidence="4" id="KW-0808">Transferase</keyword>
<dbReference type="Pfam" id="PF00155">
    <property type="entry name" value="Aminotran_1_2"/>
    <property type="match status" value="1"/>
</dbReference>
<keyword evidence="3 7" id="KW-0032">Aminotransferase</keyword>
<feature type="domain" description="Aminotransferase class I/classII large" evidence="6">
    <location>
        <begin position="154"/>
        <end position="276"/>
    </location>
</feature>
<name>A0ABV5M9J2_9ACTN</name>
<dbReference type="InterPro" id="IPR004839">
    <property type="entry name" value="Aminotransferase_I/II_large"/>
</dbReference>
<reference evidence="7 8" key="1">
    <citation type="submission" date="2024-09" db="EMBL/GenBank/DDBJ databases">
        <authorList>
            <person name="Sun Q."/>
            <person name="Mori K."/>
        </authorList>
    </citation>
    <scope>NUCLEOTIDE SEQUENCE [LARGE SCALE GENOMIC DNA]</scope>
    <source>
        <strain evidence="7 8">JCM 3307</strain>
    </source>
</reference>
<comment type="caution">
    <text evidence="7">The sequence shown here is derived from an EMBL/GenBank/DDBJ whole genome shotgun (WGS) entry which is preliminary data.</text>
</comment>
<dbReference type="PANTHER" id="PTHR46383:SF1">
    <property type="entry name" value="ASPARTATE AMINOTRANSFERASE"/>
    <property type="match status" value="1"/>
</dbReference>
<evidence type="ECO:0000256" key="5">
    <source>
        <dbReference type="ARBA" id="ARBA00022898"/>
    </source>
</evidence>
<dbReference type="RefSeq" id="WP_223103866.1">
    <property type="nucleotide sequence ID" value="NZ_CP061913.1"/>
</dbReference>
<dbReference type="Gene3D" id="3.40.640.10">
    <property type="entry name" value="Type I PLP-dependent aspartate aminotransferase-like (Major domain)"/>
    <property type="match status" value="1"/>
</dbReference>
<dbReference type="GO" id="GO:0008483">
    <property type="term" value="F:transaminase activity"/>
    <property type="evidence" value="ECO:0007669"/>
    <property type="project" value="UniProtKB-KW"/>
</dbReference>
<dbReference type="InterPro" id="IPR015424">
    <property type="entry name" value="PyrdxlP-dep_Trfase"/>
</dbReference>
<dbReference type="InterPro" id="IPR015422">
    <property type="entry name" value="PyrdxlP-dep_Trfase_small"/>
</dbReference>
<dbReference type="InterPro" id="IPR050596">
    <property type="entry name" value="AspAT/PAT-like"/>
</dbReference>
<evidence type="ECO:0000256" key="1">
    <source>
        <dbReference type="ARBA" id="ARBA00001933"/>
    </source>
</evidence>
<evidence type="ECO:0000256" key="4">
    <source>
        <dbReference type="ARBA" id="ARBA00022679"/>
    </source>
</evidence>
<evidence type="ECO:0000313" key="7">
    <source>
        <dbReference type="EMBL" id="MFB9445514.1"/>
    </source>
</evidence>
<keyword evidence="5" id="KW-0663">Pyridoxal phosphate</keyword>
<dbReference type="SUPFAM" id="SSF53383">
    <property type="entry name" value="PLP-dependent transferases"/>
    <property type="match status" value="1"/>
</dbReference>
<dbReference type="Proteomes" id="UP001589608">
    <property type="component" value="Unassembled WGS sequence"/>
</dbReference>
<keyword evidence="8" id="KW-1185">Reference proteome</keyword>
<comment type="similarity">
    <text evidence="2">Belongs to the class-I pyridoxal-phosphate-dependent aminotransferase family.</text>
</comment>
<proteinExistence type="inferred from homology"/>
<evidence type="ECO:0000256" key="2">
    <source>
        <dbReference type="ARBA" id="ARBA00007441"/>
    </source>
</evidence>
<accession>A0ABV5M9J2</accession>
<dbReference type="Gene3D" id="3.90.1150.10">
    <property type="entry name" value="Aspartate Aminotransferase, domain 1"/>
    <property type="match status" value="1"/>
</dbReference>
<evidence type="ECO:0000259" key="6">
    <source>
        <dbReference type="Pfam" id="PF00155"/>
    </source>
</evidence>
<organism evidence="7 8">
    <name type="scientific">Dactylosporangium vinaceum</name>
    <dbReference type="NCBI Taxonomy" id="53362"/>
    <lineage>
        <taxon>Bacteria</taxon>
        <taxon>Bacillati</taxon>
        <taxon>Actinomycetota</taxon>
        <taxon>Actinomycetes</taxon>
        <taxon>Micromonosporales</taxon>
        <taxon>Micromonosporaceae</taxon>
        <taxon>Dactylosporangium</taxon>
    </lineage>
</organism>